<dbReference type="Pfam" id="PF02608">
    <property type="entry name" value="Bmp"/>
    <property type="match status" value="1"/>
</dbReference>
<feature type="chain" id="PRO_5005513902" evidence="6">
    <location>
        <begin position="25"/>
        <end position="347"/>
    </location>
</feature>
<dbReference type="STRING" id="1678840.ATC1_12209"/>
<evidence type="ECO:0000256" key="4">
    <source>
        <dbReference type="ARBA" id="ARBA00023136"/>
    </source>
</evidence>
<keyword evidence="4" id="KW-0472">Membrane</keyword>
<keyword evidence="3 6" id="KW-0732">Signal</keyword>
<dbReference type="PANTHER" id="PTHR34296:SF2">
    <property type="entry name" value="ABC TRANSPORTER GUANOSINE-BINDING PROTEIN NUPN"/>
    <property type="match status" value="1"/>
</dbReference>
<dbReference type="InterPro" id="IPR050957">
    <property type="entry name" value="BMP_lipoprotein"/>
</dbReference>
<dbReference type="OrthoDB" id="9769871at2"/>
<dbReference type="RefSeq" id="WP_062278325.1">
    <property type="nucleotide sequence ID" value="NZ_DF968180.1"/>
</dbReference>
<keyword evidence="5 8" id="KW-0449">Lipoprotein</keyword>
<keyword evidence="9" id="KW-1185">Reference proteome</keyword>
<dbReference type="Gene3D" id="3.40.50.2300">
    <property type="match status" value="2"/>
</dbReference>
<evidence type="ECO:0000256" key="3">
    <source>
        <dbReference type="ARBA" id="ARBA00022729"/>
    </source>
</evidence>
<dbReference type="AlphaFoldDB" id="A0A0K8PC04"/>
<evidence type="ECO:0000313" key="8">
    <source>
        <dbReference type="EMBL" id="GAP39675.1"/>
    </source>
</evidence>
<keyword evidence="2" id="KW-1003">Cell membrane</keyword>
<evidence type="ECO:0000256" key="2">
    <source>
        <dbReference type="ARBA" id="ARBA00022475"/>
    </source>
</evidence>
<evidence type="ECO:0000256" key="6">
    <source>
        <dbReference type="SAM" id="SignalP"/>
    </source>
</evidence>
<feature type="signal peptide" evidence="6">
    <location>
        <begin position="1"/>
        <end position="24"/>
    </location>
</feature>
<evidence type="ECO:0000256" key="1">
    <source>
        <dbReference type="ARBA" id="ARBA00004236"/>
    </source>
</evidence>
<evidence type="ECO:0000313" key="9">
    <source>
        <dbReference type="Proteomes" id="UP000053370"/>
    </source>
</evidence>
<accession>A0A0K8PC04</accession>
<evidence type="ECO:0000256" key="5">
    <source>
        <dbReference type="ARBA" id="ARBA00023288"/>
    </source>
</evidence>
<dbReference type="PANTHER" id="PTHR34296">
    <property type="entry name" value="TRANSCRIPTIONAL ACTIVATOR PROTEIN MED"/>
    <property type="match status" value="1"/>
</dbReference>
<dbReference type="InterPro" id="IPR003760">
    <property type="entry name" value="PnrA-like"/>
</dbReference>
<protein>
    <submittedName>
        <fullName evidence="8">Basic membrane lipoprotein Med, periplasmic binding protein (PBP1-ABC) superfamily</fullName>
    </submittedName>
</protein>
<proteinExistence type="predicted"/>
<sequence length="347" mass="37236">MKKSFVLLLCVLVCTMLLTSIASAADDVKKVAIILDPVGVNPFLTQVVDKFAEVKAAGTYPMDYSVIECADDTAWAENIRASVEEGYDLILVVGWQGADPLNEVATQFPDKAQYVIIDTVCDNPNVKSYIFKPQEAAYLIGIVAAMVSADAGKPEGPFGGVHANPGQGSFEWRYGYMEGIKSINPKVTNDDFIFNYTKSYTDAPTAKELALQQAAQGCVFINAASAVADFGTFEAALEKGFYTSGQDFDRTSPDNPNIITTQVKYTGIVAGMIIDEFFATGIQPGVVSLGLKEGVVGATYITDDGVNPRNTAVLTDAIVAKAREAADAIISGKLVIEVPLEEEYMKQ</sequence>
<name>A0A0K8PC04_9CHLR</name>
<dbReference type="PATRIC" id="fig|1678840.3.peg.757"/>
<organism evidence="8">
    <name type="scientific">Flexilinea flocculi</name>
    <dbReference type="NCBI Taxonomy" id="1678840"/>
    <lineage>
        <taxon>Bacteria</taxon>
        <taxon>Bacillati</taxon>
        <taxon>Chloroflexota</taxon>
        <taxon>Anaerolineae</taxon>
        <taxon>Anaerolineales</taxon>
        <taxon>Anaerolineaceae</taxon>
        <taxon>Flexilinea</taxon>
    </lineage>
</organism>
<reference evidence="8" key="1">
    <citation type="journal article" date="2015" name="Genome Announc.">
        <title>Draft Genome Sequence of Anaerolineae Strain TC1, a Novel Isolate from a Methanogenic Wastewater Treatment System.</title>
        <authorList>
            <person name="Matsuura N."/>
            <person name="Tourlousse D.M."/>
            <person name="Sun L."/>
            <person name="Toyonaga M."/>
            <person name="Kuroda K."/>
            <person name="Ohashi A."/>
            <person name="Cruz R."/>
            <person name="Yamaguchi T."/>
            <person name="Sekiguchi Y."/>
        </authorList>
    </citation>
    <scope>NUCLEOTIDE SEQUENCE [LARGE SCALE GENOMIC DNA]</scope>
    <source>
        <strain evidence="8">TC1</strain>
    </source>
</reference>
<feature type="domain" description="ABC transporter substrate-binding protein PnrA-like" evidence="7">
    <location>
        <begin position="74"/>
        <end position="336"/>
    </location>
</feature>
<dbReference type="GO" id="GO:0005886">
    <property type="term" value="C:plasma membrane"/>
    <property type="evidence" value="ECO:0007669"/>
    <property type="project" value="UniProtKB-SubCell"/>
</dbReference>
<evidence type="ECO:0000259" key="7">
    <source>
        <dbReference type="Pfam" id="PF02608"/>
    </source>
</evidence>
<dbReference type="Proteomes" id="UP000053370">
    <property type="component" value="Unassembled WGS sequence"/>
</dbReference>
<comment type="subcellular location">
    <subcellularLocation>
        <location evidence="1">Cell membrane</location>
    </subcellularLocation>
</comment>
<dbReference type="EMBL" id="DF968180">
    <property type="protein sequence ID" value="GAP39675.1"/>
    <property type="molecule type" value="Genomic_DNA"/>
</dbReference>
<gene>
    <name evidence="8" type="ORF">ATC1_12209</name>
</gene>